<dbReference type="AlphaFoldDB" id="A0A4T2C6P5"/>
<accession>A0A4T2C6P5</accession>
<comment type="caution">
    <text evidence="2">The sequence shown here is derived from an EMBL/GenBank/DDBJ whole genome shotgun (WGS) entry which is preliminary data.</text>
</comment>
<evidence type="ECO:0000313" key="2">
    <source>
        <dbReference type="EMBL" id="TIH39439.1"/>
    </source>
</evidence>
<protein>
    <submittedName>
        <fullName evidence="2">DUF2236 domain-containing protein</fullName>
    </submittedName>
</protein>
<dbReference type="EMBL" id="QYRT01000006">
    <property type="protein sequence ID" value="TIH39439.1"/>
    <property type="molecule type" value="Genomic_DNA"/>
</dbReference>
<evidence type="ECO:0000313" key="3">
    <source>
        <dbReference type="Proteomes" id="UP000306192"/>
    </source>
</evidence>
<evidence type="ECO:0000259" key="1">
    <source>
        <dbReference type="Pfam" id="PF09995"/>
    </source>
</evidence>
<dbReference type="Pfam" id="PF09995">
    <property type="entry name" value="MPAB_Lcp_cat"/>
    <property type="match status" value="1"/>
</dbReference>
<dbReference type="GO" id="GO:0016491">
    <property type="term" value="F:oxidoreductase activity"/>
    <property type="evidence" value="ECO:0007669"/>
    <property type="project" value="InterPro"/>
</dbReference>
<reference evidence="2 3" key="1">
    <citation type="journal article" date="2019" name="Microorganisms">
        <title>Systematic Affiliation and Genome Analysis of Subtercola vilae DB165(T) with Particular Emphasis on Cold Adaptation of an Isolate from a High-Altitude Cold Volcano Lake.</title>
        <authorList>
            <person name="Villalobos A.S."/>
            <person name="Wiese J."/>
            <person name="Imhoff J.F."/>
            <person name="Dorador C."/>
            <person name="Keller A."/>
            <person name="Hentschel U."/>
        </authorList>
    </citation>
    <scope>NUCLEOTIDE SEQUENCE [LARGE SCALE GENOMIC DNA]</scope>
    <source>
        <strain evidence="2 3">DB165</strain>
    </source>
</reference>
<sequence>MYNAFDRRAQLWVAATLYQTAAQVYERVFGKLGEVEAVEVYRGFGVLGTALQVPAELWPRDLAAFELYWNTALTELHVTDDARRVAHDLLHPRTAPLWLRAAMPLVRLLTAGLLPPELRRAFVLPWSARDQRRFDRIFAALALVYPRLPLSVRHFPRDLYLRRLRASL</sequence>
<dbReference type="Proteomes" id="UP000306192">
    <property type="component" value="Unassembled WGS sequence"/>
</dbReference>
<keyword evidence="3" id="KW-1185">Reference proteome</keyword>
<name>A0A4T2C6P5_9MICO</name>
<dbReference type="InterPro" id="IPR018713">
    <property type="entry name" value="MPAB/Lcp_cat_dom"/>
</dbReference>
<proteinExistence type="predicted"/>
<gene>
    <name evidence="2" type="ORF">D4765_05055</name>
</gene>
<organism evidence="2 3">
    <name type="scientific">Subtercola vilae</name>
    <dbReference type="NCBI Taxonomy" id="2056433"/>
    <lineage>
        <taxon>Bacteria</taxon>
        <taxon>Bacillati</taxon>
        <taxon>Actinomycetota</taxon>
        <taxon>Actinomycetes</taxon>
        <taxon>Micrococcales</taxon>
        <taxon>Microbacteriaceae</taxon>
        <taxon>Subtercola</taxon>
    </lineage>
</organism>
<dbReference type="PANTHER" id="PTHR36151:SF3">
    <property type="entry name" value="ER-BOUND OXYGENASE MPAB_MPAB'_RUBBER OXYGENASE CATALYTIC DOMAIN-CONTAINING PROTEIN"/>
    <property type="match status" value="1"/>
</dbReference>
<dbReference type="PANTHER" id="PTHR36151">
    <property type="entry name" value="BLR2777 PROTEIN"/>
    <property type="match status" value="1"/>
</dbReference>
<feature type="domain" description="ER-bound oxygenase mpaB/mpaB'/Rubber oxygenase catalytic" evidence="1">
    <location>
        <begin position="2"/>
        <end position="141"/>
    </location>
</feature>